<dbReference type="AlphaFoldDB" id="A0A4Y2V2P8"/>
<reference evidence="2 3" key="1">
    <citation type="journal article" date="2019" name="Sci. Rep.">
        <title>Orb-weaving spider Araneus ventricosus genome elucidates the spidroin gene catalogue.</title>
        <authorList>
            <person name="Kono N."/>
            <person name="Nakamura H."/>
            <person name="Ohtoshi R."/>
            <person name="Moran D.A.P."/>
            <person name="Shinohara A."/>
            <person name="Yoshida Y."/>
            <person name="Fujiwara M."/>
            <person name="Mori M."/>
            <person name="Tomita M."/>
            <person name="Arakawa K."/>
        </authorList>
    </citation>
    <scope>NUCLEOTIDE SEQUENCE [LARGE SCALE GENOMIC DNA]</scope>
</reference>
<feature type="non-terminal residue" evidence="2">
    <location>
        <position position="41"/>
    </location>
</feature>
<accession>A0A4Y2V2P8</accession>
<comment type="caution">
    <text evidence="2">The sequence shown here is derived from an EMBL/GenBank/DDBJ whole genome shotgun (WGS) entry which is preliminary data.</text>
</comment>
<feature type="region of interest" description="Disordered" evidence="1">
    <location>
        <begin position="1"/>
        <end position="41"/>
    </location>
</feature>
<dbReference type="EMBL" id="BGPR01042383">
    <property type="protein sequence ID" value="GBO18791.1"/>
    <property type="molecule type" value="Genomic_DNA"/>
</dbReference>
<protein>
    <submittedName>
        <fullName evidence="2">Uncharacterized protein</fullName>
    </submittedName>
</protein>
<evidence type="ECO:0000313" key="2">
    <source>
        <dbReference type="EMBL" id="GBO18791.1"/>
    </source>
</evidence>
<keyword evidence="3" id="KW-1185">Reference proteome</keyword>
<dbReference type="Proteomes" id="UP000499080">
    <property type="component" value="Unassembled WGS sequence"/>
</dbReference>
<proteinExistence type="predicted"/>
<evidence type="ECO:0000256" key="1">
    <source>
        <dbReference type="SAM" id="MobiDB-lite"/>
    </source>
</evidence>
<evidence type="ECO:0000313" key="3">
    <source>
        <dbReference type="Proteomes" id="UP000499080"/>
    </source>
</evidence>
<sequence>MVVKKSCWKPTGAVEDLLNPEMENESLGNPKAENTRNQKTE</sequence>
<gene>
    <name evidence="2" type="ORF">AVEN_102124_1</name>
</gene>
<name>A0A4Y2V2P8_ARAVE</name>
<organism evidence="2 3">
    <name type="scientific">Araneus ventricosus</name>
    <name type="common">Orbweaver spider</name>
    <name type="synonym">Epeira ventricosa</name>
    <dbReference type="NCBI Taxonomy" id="182803"/>
    <lineage>
        <taxon>Eukaryota</taxon>
        <taxon>Metazoa</taxon>
        <taxon>Ecdysozoa</taxon>
        <taxon>Arthropoda</taxon>
        <taxon>Chelicerata</taxon>
        <taxon>Arachnida</taxon>
        <taxon>Araneae</taxon>
        <taxon>Araneomorphae</taxon>
        <taxon>Entelegynae</taxon>
        <taxon>Araneoidea</taxon>
        <taxon>Araneidae</taxon>
        <taxon>Araneus</taxon>
    </lineage>
</organism>